<dbReference type="RefSeq" id="WP_377814219.1">
    <property type="nucleotide sequence ID" value="NZ_JBHRSJ010000017.1"/>
</dbReference>
<name>A0ABV7ASQ3_9GAMM</name>
<dbReference type="Pfam" id="PF08541">
    <property type="entry name" value="ACP_syn_III_C"/>
    <property type="match status" value="1"/>
</dbReference>
<dbReference type="PANTHER" id="PTHR34069">
    <property type="entry name" value="3-OXOACYL-[ACYL-CARRIER-PROTEIN] SYNTHASE 3"/>
    <property type="match status" value="1"/>
</dbReference>
<sequence length="318" mass="34415">MNPLKFHIGIQEIATYIPQTCIDNLEQGKRFDVEESFILEKIGCRSLPRLSEGESVTSACASAYQRLLQKLPVDSQEIECIVVCTQTPDRGGIPHTSALVQAAIGASENCACFDIGLGCSGYVYSLQVVASFMQMHGMKKGLLFTCDPYSRILDADDKNTSLLFGDAATVTLLSDAPRFTSEFVRFSTRGSAADALTKQDGLMHMNGRAVFNFALTDVVKQVSEVIETSGVAKESIDLFLLHQGSRFMIENVIKKIGGIQDRSPVSLGETGNTVSSSLPILLEKVMGDSSINRLLMSGFGVGLSWATAIYSRNEESAA</sequence>
<protein>
    <submittedName>
        <fullName evidence="5">Ketoacyl-ACP synthase III</fullName>
    </submittedName>
</protein>
<dbReference type="Gene3D" id="3.40.47.10">
    <property type="match status" value="1"/>
</dbReference>
<feature type="domain" description="Beta-ketoacyl-[acyl-carrier-protein] synthase III N-terminal" evidence="4">
    <location>
        <begin position="113"/>
        <end position="176"/>
    </location>
</feature>
<dbReference type="InterPro" id="IPR016039">
    <property type="entry name" value="Thiolase-like"/>
</dbReference>
<reference evidence="6" key="1">
    <citation type="journal article" date="2019" name="Int. J. Syst. Evol. Microbiol.">
        <title>The Global Catalogue of Microorganisms (GCM) 10K type strain sequencing project: providing services to taxonomists for standard genome sequencing and annotation.</title>
        <authorList>
            <consortium name="The Broad Institute Genomics Platform"/>
            <consortium name="The Broad Institute Genome Sequencing Center for Infectious Disease"/>
            <person name="Wu L."/>
            <person name="Ma J."/>
        </authorList>
    </citation>
    <scope>NUCLEOTIDE SEQUENCE [LARGE SCALE GENOMIC DNA]</scope>
    <source>
        <strain evidence="6">KCTC 62195</strain>
    </source>
</reference>
<dbReference type="EMBL" id="JBHRSJ010000017">
    <property type="protein sequence ID" value="MFC2972574.1"/>
    <property type="molecule type" value="Genomic_DNA"/>
</dbReference>
<dbReference type="Proteomes" id="UP001595457">
    <property type="component" value="Unassembled WGS sequence"/>
</dbReference>
<evidence type="ECO:0000256" key="1">
    <source>
        <dbReference type="ARBA" id="ARBA00022679"/>
    </source>
</evidence>
<feature type="domain" description="Beta-ketoacyl-[acyl-carrier-protein] synthase III C-terminal" evidence="3">
    <location>
        <begin position="227"/>
        <end position="310"/>
    </location>
</feature>
<gene>
    <name evidence="5" type="ORF">ACFOJE_10175</name>
</gene>
<accession>A0ABV7ASQ3</accession>
<evidence type="ECO:0000313" key="5">
    <source>
        <dbReference type="EMBL" id="MFC2972574.1"/>
    </source>
</evidence>
<dbReference type="SUPFAM" id="SSF53901">
    <property type="entry name" value="Thiolase-like"/>
    <property type="match status" value="1"/>
</dbReference>
<dbReference type="CDD" id="cd00830">
    <property type="entry name" value="KAS_III"/>
    <property type="match status" value="1"/>
</dbReference>
<evidence type="ECO:0000259" key="4">
    <source>
        <dbReference type="Pfam" id="PF08545"/>
    </source>
</evidence>
<proteinExistence type="predicted"/>
<dbReference type="InterPro" id="IPR013751">
    <property type="entry name" value="ACP_syn_III_N"/>
</dbReference>
<keyword evidence="6" id="KW-1185">Reference proteome</keyword>
<dbReference type="Pfam" id="PF08545">
    <property type="entry name" value="ACP_syn_III"/>
    <property type="match status" value="1"/>
</dbReference>
<dbReference type="InterPro" id="IPR013747">
    <property type="entry name" value="ACP_syn_III_C"/>
</dbReference>
<keyword evidence="2" id="KW-0012">Acyltransferase</keyword>
<dbReference type="PANTHER" id="PTHR34069:SF2">
    <property type="entry name" value="BETA-KETOACYL-[ACYL-CARRIER-PROTEIN] SYNTHASE III"/>
    <property type="match status" value="1"/>
</dbReference>
<evidence type="ECO:0000259" key="3">
    <source>
        <dbReference type="Pfam" id="PF08541"/>
    </source>
</evidence>
<evidence type="ECO:0000313" key="6">
    <source>
        <dbReference type="Proteomes" id="UP001595457"/>
    </source>
</evidence>
<keyword evidence="1" id="KW-0808">Transferase</keyword>
<organism evidence="5 6">
    <name type="scientific">Azotobacter bryophylli</name>
    <dbReference type="NCBI Taxonomy" id="1986537"/>
    <lineage>
        <taxon>Bacteria</taxon>
        <taxon>Pseudomonadati</taxon>
        <taxon>Pseudomonadota</taxon>
        <taxon>Gammaproteobacteria</taxon>
        <taxon>Pseudomonadales</taxon>
        <taxon>Pseudomonadaceae</taxon>
        <taxon>Azotobacter</taxon>
    </lineage>
</organism>
<comment type="caution">
    <text evidence="5">The sequence shown here is derived from an EMBL/GenBank/DDBJ whole genome shotgun (WGS) entry which is preliminary data.</text>
</comment>
<evidence type="ECO:0000256" key="2">
    <source>
        <dbReference type="ARBA" id="ARBA00023315"/>
    </source>
</evidence>